<dbReference type="SUPFAM" id="SSF141371">
    <property type="entry name" value="PilZ domain-like"/>
    <property type="match status" value="1"/>
</dbReference>
<dbReference type="RefSeq" id="WP_264880823.1">
    <property type="nucleotide sequence ID" value="NZ_JAPDOB010000001.1"/>
</dbReference>
<dbReference type="InterPro" id="IPR009875">
    <property type="entry name" value="PilZ_domain"/>
</dbReference>
<accession>A0ABT3JCP8</accession>
<evidence type="ECO:0000313" key="2">
    <source>
        <dbReference type="EMBL" id="MCW3796851.1"/>
    </source>
</evidence>
<protein>
    <submittedName>
        <fullName evidence="2">PilZ domain-containing protein</fullName>
    </submittedName>
</protein>
<evidence type="ECO:0000259" key="1">
    <source>
        <dbReference type="Pfam" id="PF07238"/>
    </source>
</evidence>
<name>A0ABT3JCP8_9SPHN</name>
<dbReference type="Gene3D" id="2.40.10.220">
    <property type="entry name" value="predicted glycosyltransferase like domains"/>
    <property type="match status" value="1"/>
</dbReference>
<proteinExistence type="predicted"/>
<evidence type="ECO:0000313" key="3">
    <source>
        <dbReference type="Proteomes" id="UP001526246"/>
    </source>
</evidence>
<sequence length="103" mass="11705">MRKRQSIRCSLKGEIILRRSAVAHYLVEVRDVSRHGCRVAVADVPKLDEQVMIRFEGLEPLPATVCWVRAFDVGVEFARPIHPAVFDHLTRQFGARCPDASSY</sequence>
<organism evidence="2 3">
    <name type="scientific">Sphingomonas arvum</name>
    <dbReference type="NCBI Taxonomy" id="2992113"/>
    <lineage>
        <taxon>Bacteria</taxon>
        <taxon>Pseudomonadati</taxon>
        <taxon>Pseudomonadota</taxon>
        <taxon>Alphaproteobacteria</taxon>
        <taxon>Sphingomonadales</taxon>
        <taxon>Sphingomonadaceae</taxon>
        <taxon>Sphingomonas</taxon>
    </lineage>
</organism>
<keyword evidence="3" id="KW-1185">Reference proteome</keyword>
<comment type="caution">
    <text evidence="2">The sequence shown here is derived from an EMBL/GenBank/DDBJ whole genome shotgun (WGS) entry which is preliminary data.</text>
</comment>
<dbReference type="Pfam" id="PF07238">
    <property type="entry name" value="PilZ"/>
    <property type="match status" value="1"/>
</dbReference>
<dbReference type="Proteomes" id="UP001526246">
    <property type="component" value="Unassembled WGS sequence"/>
</dbReference>
<feature type="domain" description="PilZ" evidence="1">
    <location>
        <begin position="3"/>
        <end position="91"/>
    </location>
</feature>
<dbReference type="EMBL" id="JAPDOB010000001">
    <property type="protein sequence ID" value="MCW3796851.1"/>
    <property type="molecule type" value="Genomic_DNA"/>
</dbReference>
<reference evidence="2 3" key="1">
    <citation type="submission" date="2022-10" db="EMBL/GenBank/DDBJ databases">
        <title>Sphingomonas sp.</title>
        <authorList>
            <person name="Jin C."/>
        </authorList>
    </citation>
    <scope>NUCLEOTIDE SEQUENCE [LARGE SCALE GENOMIC DNA]</scope>
    <source>
        <strain evidence="2 3">BN140010</strain>
    </source>
</reference>
<gene>
    <name evidence="2" type="ORF">OMW55_03405</name>
</gene>